<comment type="cofactor">
    <cofactor evidence="13">
        <name>Mg(2+)</name>
        <dbReference type="ChEBI" id="CHEBI:18420"/>
    </cofactor>
    <cofactor evidence="13">
        <name>Mn(2+)</name>
        <dbReference type="ChEBI" id="CHEBI:29035"/>
    </cofactor>
</comment>
<feature type="binding site" evidence="13">
    <location>
        <position position="24"/>
    </location>
    <ligand>
        <name>NADPH</name>
        <dbReference type="ChEBI" id="CHEBI:57783"/>
    </ligand>
</feature>
<dbReference type="EMBL" id="CP018743">
    <property type="protein sequence ID" value="APO80519.1"/>
    <property type="molecule type" value="Genomic_DNA"/>
</dbReference>
<dbReference type="FunFam" id="3.40.50.720:FF:000045">
    <property type="entry name" value="1-deoxy-D-xylulose 5-phosphate reductoisomerase"/>
    <property type="match status" value="1"/>
</dbReference>
<dbReference type="EC" id="1.1.1.267" evidence="4 13"/>
<evidence type="ECO:0000313" key="18">
    <source>
        <dbReference type="Proteomes" id="UP000185146"/>
    </source>
</evidence>
<dbReference type="FunFam" id="1.10.1740.10:FF:000004">
    <property type="entry name" value="1-deoxy-D-xylulose 5-phosphate reductoisomerase"/>
    <property type="match status" value="1"/>
</dbReference>
<feature type="domain" description="1-deoxy-D-xylulose 5-phosphate reductoisomerase C-terminal" evidence="15">
    <location>
        <begin position="157"/>
        <end position="245"/>
    </location>
</feature>
<reference evidence="17 18" key="1">
    <citation type="submission" date="2016-12" db="EMBL/GenBank/DDBJ databases">
        <title>Draft Genome Sequence of Mercury Resistant Pseudomonas DRA525.</title>
        <authorList>
            <person name="Drace K.M."/>
        </authorList>
    </citation>
    <scope>NUCLEOTIDE SEQUENCE [LARGE SCALE GENOMIC DNA]</scope>
    <source>
        <strain evidence="17 18">DRA525</strain>
    </source>
</reference>
<feature type="binding site" evidence="13">
    <location>
        <position position="221"/>
    </location>
    <ligand>
        <name>NADPH</name>
        <dbReference type="ChEBI" id="CHEBI:57783"/>
    </ligand>
</feature>
<feature type="binding site" evidence="13">
    <location>
        <position position="237"/>
    </location>
    <ligand>
        <name>1-deoxy-D-xylulose 5-phosphate</name>
        <dbReference type="ChEBI" id="CHEBI:57792"/>
    </ligand>
</feature>
<comment type="caution">
    <text evidence="13">Lacks conserved residue(s) required for the propagation of feature annotation.</text>
</comment>
<dbReference type="GO" id="GO:0030604">
    <property type="term" value="F:1-deoxy-D-xylulose-5-phosphate reductoisomerase activity"/>
    <property type="evidence" value="ECO:0007669"/>
    <property type="project" value="UniProtKB-UniRule"/>
</dbReference>
<organism evidence="17 18">
    <name type="scientific">Pseudomonas putida</name>
    <name type="common">Arthrobacter siderocapsulatus</name>
    <dbReference type="NCBI Taxonomy" id="303"/>
    <lineage>
        <taxon>Bacteria</taxon>
        <taxon>Pseudomonadati</taxon>
        <taxon>Pseudomonadota</taxon>
        <taxon>Gammaproteobacteria</taxon>
        <taxon>Pseudomonadales</taxon>
        <taxon>Pseudomonadaceae</taxon>
        <taxon>Pseudomonas</taxon>
    </lineage>
</organism>
<feature type="binding site" evidence="13">
    <location>
        <position position="23"/>
    </location>
    <ligand>
        <name>NADPH</name>
        <dbReference type="ChEBI" id="CHEBI:57783"/>
    </ligand>
</feature>
<dbReference type="InterPro" id="IPR026877">
    <property type="entry name" value="DXPR_C"/>
</dbReference>
<feature type="binding site" evidence="13">
    <location>
        <position position="228"/>
    </location>
    <ligand>
        <name>1-deoxy-D-xylulose 5-phosphate</name>
        <dbReference type="ChEBI" id="CHEBI:57792"/>
    </ligand>
</feature>
<keyword evidence="5 13" id="KW-0479">Metal-binding</keyword>
<keyword evidence="6 13" id="KW-0521">NADP</keyword>
<evidence type="ECO:0000256" key="13">
    <source>
        <dbReference type="HAMAP-Rule" id="MF_00183"/>
    </source>
</evidence>
<feature type="binding site" evidence="13">
    <location>
        <position position="136"/>
    </location>
    <ligand>
        <name>1-deoxy-D-xylulose 5-phosphate</name>
        <dbReference type="ChEBI" id="CHEBI:57792"/>
    </ligand>
</feature>
<evidence type="ECO:0000259" key="16">
    <source>
        <dbReference type="Pfam" id="PF13288"/>
    </source>
</evidence>
<keyword evidence="8 13" id="KW-0464">Manganese</keyword>
<dbReference type="Gene3D" id="1.10.1740.10">
    <property type="match status" value="1"/>
</dbReference>
<feature type="binding site" evidence="13">
    <location>
        <position position="234"/>
    </location>
    <ligand>
        <name>1-deoxy-D-xylulose 5-phosphate</name>
        <dbReference type="ChEBI" id="CHEBI:57792"/>
    </ligand>
</feature>
<dbReference type="Pfam" id="PF02670">
    <property type="entry name" value="DXP_reductoisom"/>
    <property type="match status" value="1"/>
</dbReference>
<comment type="cofactor">
    <cofactor evidence="1">
        <name>Co(2+)</name>
        <dbReference type="ChEBI" id="CHEBI:48828"/>
    </cofactor>
</comment>
<evidence type="ECO:0000256" key="12">
    <source>
        <dbReference type="ARBA" id="ARBA00071224"/>
    </source>
</evidence>
<evidence type="ECO:0000256" key="6">
    <source>
        <dbReference type="ARBA" id="ARBA00022857"/>
    </source>
</evidence>
<keyword evidence="9 13" id="KW-0414">Isoprene biosynthesis</keyword>
<comment type="pathway">
    <text evidence="2 13">Isoprenoid biosynthesis; isopentenyl diphosphate biosynthesis via DXP pathway; isopentenyl diphosphate from 1-deoxy-D-xylulose 5-phosphate: step 1/6.</text>
</comment>
<dbReference type="GO" id="GO:0016853">
    <property type="term" value="F:isomerase activity"/>
    <property type="evidence" value="ECO:0007669"/>
    <property type="project" value="UniProtKB-KW"/>
</dbReference>
<evidence type="ECO:0000256" key="11">
    <source>
        <dbReference type="ARBA" id="ARBA00054845"/>
    </source>
</evidence>
<evidence type="ECO:0000256" key="7">
    <source>
        <dbReference type="ARBA" id="ARBA00023002"/>
    </source>
</evidence>
<feature type="binding site" evidence="13">
    <location>
        <position position="237"/>
    </location>
    <ligand>
        <name>Mn(2+)</name>
        <dbReference type="ChEBI" id="CHEBI:29035"/>
    </ligand>
</feature>
<feature type="binding site" evidence="13">
    <location>
        <position position="163"/>
    </location>
    <ligand>
        <name>Mn(2+)</name>
        <dbReference type="ChEBI" id="CHEBI:29035"/>
    </ligand>
</feature>
<feature type="binding site" evidence="13">
    <location>
        <position position="163"/>
    </location>
    <ligand>
        <name>1-deoxy-D-xylulose 5-phosphate</name>
        <dbReference type="ChEBI" id="CHEBI:57792"/>
    </ligand>
</feature>
<dbReference type="SUPFAM" id="SSF55347">
    <property type="entry name" value="Glyceraldehyde-3-phosphate dehydrogenase-like, C-terminal domain"/>
    <property type="match status" value="1"/>
</dbReference>
<sequence length="404" mass="43243">MGCRMGCYVSRPQRITVLGATGSIGLSTLDVIARHPDRYQVFALSGYSRIDELQALCVRHRPAFAVVPSAEAAARLRESLAAAGCATEVLEGEAGLCQVASASEVDAVMAAIVGAAGLRPTLAAVEAGKKVLLANKEALVMSGALFMEAVRRSGAVLLPIDSEHNAIFQCMPGDYARGLSAVGVRRILLTASGGPFRETPVEALLDVTPEQACAHPNWSMGRKISVDSASMMNKGLELIEACWLFDAAPAKVEVVVHPQSVIHSLVDYVDGSVLAQLGNPDMRTPIANALAWPERIDSGVAPLDLFAIARLDFQAPDEQRFPCLRLARQAAEAGNSAPAVLNAANEVAVEAFLQRRIRFPEIAGMIEQVLDQEPVVPLPSLDAVFAADQRARELSREWLRRHGR</sequence>
<dbReference type="PIRSF" id="PIRSF006205">
    <property type="entry name" value="Dxp_reductismrs"/>
    <property type="match status" value="1"/>
</dbReference>
<dbReference type="GO" id="GO:0070402">
    <property type="term" value="F:NADPH binding"/>
    <property type="evidence" value="ECO:0007669"/>
    <property type="project" value="InterPro"/>
</dbReference>
<feature type="domain" description="DXP reductoisomerase C-terminal" evidence="16">
    <location>
        <begin position="277"/>
        <end position="393"/>
    </location>
</feature>
<evidence type="ECO:0000259" key="15">
    <source>
        <dbReference type="Pfam" id="PF08436"/>
    </source>
</evidence>
<dbReference type="Pfam" id="PF13288">
    <property type="entry name" value="DXPR_C"/>
    <property type="match status" value="1"/>
</dbReference>
<dbReference type="PANTHER" id="PTHR30525">
    <property type="entry name" value="1-DEOXY-D-XYLULOSE 5-PHOSPHATE REDUCTOISOMERASE"/>
    <property type="match status" value="1"/>
</dbReference>
<gene>
    <name evidence="13" type="primary">dxr</name>
    <name evidence="17" type="ORF">BL240_03005</name>
</gene>
<dbReference type="AlphaFoldDB" id="A0A1L5PJV8"/>
<protein>
    <recommendedName>
        <fullName evidence="12 13">1-deoxy-D-xylulose 5-phosphate reductoisomerase</fullName>
        <shortName evidence="13">DXP reductoisomerase</shortName>
        <ecNumber evidence="4 13">1.1.1.267</ecNumber>
    </recommendedName>
    <alternativeName>
        <fullName evidence="13">1-deoxyxylulose-5-phosphate reductoisomerase</fullName>
    </alternativeName>
    <alternativeName>
        <fullName evidence="13">2-C-methyl-D-erythritol 4-phosphate synthase</fullName>
    </alternativeName>
</protein>
<accession>A0A1L5PJV8</accession>
<dbReference type="InterPro" id="IPR036169">
    <property type="entry name" value="DXPR_C_sf"/>
</dbReference>
<evidence type="ECO:0000256" key="8">
    <source>
        <dbReference type="ARBA" id="ARBA00023211"/>
    </source>
</evidence>
<evidence type="ECO:0000256" key="1">
    <source>
        <dbReference type="ARBA" id="ARBA00001941"/>
    </source>
</evidence>
<dbReference type="HAMAP" id="MF_00183">
    <property type="entry name" value="DXP_reductoisom"/>
    <property type="match status" value="1"/>
</dbReference>
<evidence type="ECO:0000256" key="9">
    <source>
        <dbReference type="ARBA" id="ARBA00023229"/>
    </source>
</evidence>
<evidence type="ECO:0000256" key="4">
    <source>
        <dbReference type="ARBA" id="ARBA00012366"/>
    </source>
</evidence>
<feature type="binding site" evidence="13">
    <location>
        <position position="137"/>
    </location>
    <ligand>
        <name>NADPH</name>
        <dbReference type="ChEBI" id="CHEBI:57783"/>
    </ligand>
</feature>
<evidence type="ECO:0000313" key="17">
    <source>
        <dbReference type="EMBL" id="APO80519.1"/>
    </source>
</evidence>
<feature type="binding site" evidence="13">
    <location>
        <position position="161"/>
    </location>
    <ligand>
        <name>Mn(2+)</name>
        <dbReference type="ChEBI" id="CHEBI:29035"/>
    </ligand>
</feature>
<feature type="domain" description="1-deoxy-D-xylulose 5-phosphate reductoisomerase N-terminal" evidence="14">
    <location>
        <begin position="15"/>
        <end position="143"/>
    </location>
</feature>
<evidence type="ECO:0000256" key="10">
    <source>
        <dbReference type="ARBA" id="ARBA00048543"/>
    </source>
</evidence>
<feature type="binding site" evidence="13">
    <location>
        <position position="233"/>
    </location>
    <ligand>
        <name>1-deoxy-D-xylulose 5-phosphate</name>
        <dbReference type="ChEBI" id="CHEBI:57792"/>
    </ligand>
</feature>
<feature type="binding site" evidence="13">
    <location>
        <position position="135"/>
    </location>
    <ligand>
        <name>NADPH</name>
        <dbReference type="ChEBI" id="CHEBI:57783"/>
    </ligand>
</feature>
<feature type="binding site" evidence="13">
    <location>
        <position position="162"/>
    </location>
    <ligand>
        <name>1-deoxy-D-xylulose 5-phosphate</name>
        <dbReference type="ChEBI" id="CHEBI:57792"/>
    </ligand>
</feature>
<dbReference type="PANTHER" id="PTHR30525:SF0">
    <property type="entry name" value="1-DEOXY-D-XYLULOSE 5-PHOSPHATE REDUCTOISOMERASE, CHLOROPLASTIC"/>
    <property type="match status" value="1"/>
</dbReference>
<dbReference type="NCBIfam" id="NF003938">
    <property type="entry name" value="PRK05447.1-1"/>
    <property type="match status" value="1"/>
</dbReference>
<comment type="similarity">
    <text evidence="3 13">Belongs to the DXR family.</text>
</comment>
<keyword evidence="13" id="KW-0460">Magnesium</keyword>
<dbReference type="GO" id="GO:0030145">
    <property type="term" value="F:manganese ion binding"/>
    <property type="evidence" value="ECO:0007669"/>
    <property type="project" value="TreeGrafter"/>
</dbReference>
<feature type="binding site" evidence="13">
    <location>
        <position position="22"/>
    </location>
    <ligand>
        <name>NADPH</name>
        <dbReference type="ChEBI" id="CHEBI:57783"/>
    </ligand>
</feature>
<dbReference type="GO" id="GO:0051484">
    <property type="term" value="P:isopentenyl diphosphate biosynthetic process, methylerythritol 4-phosphate pathway involved in terpenoid biosynthetic process"/>
    <property type="evidence" value="ECO:0007669"/>
    <property type="project" value="UniProtKB-ARBA"/>
</dbReference>
<feature type="binding site" evidence="13">
    <location>
        <position position="192"/>
    </location>
    <ligand>
        <name>1-deoxy-D-xylulose 5-phosphate</name>
        <dbReference type="ChEBI" id="CHEBI:57792"/>
    </ligand>
</feature>
<dbReference type="Gene3D" id="3.40.50.720">
    <property type="entry name" value="NAD(P)-binding Rossmann-like Domain"/>
    <property type="match status" value="1"/>
</dbReference>
<comment type="function">
    <text evidence="11 13">Catalyzes the NADPH-dependent rearrangement and reduction of 1-deoxy-D-xylulose-5-phosphate (DXP) to 2-C-methyl-D-erythritol 4-phosphate (MEP).</text>
</comment>
<evidence type="ECO:0000256" key="2">
    <source>
        <dbReference type="ARBA" id="ARBA00005094"/>
    </source>
</evidence>
<dbReference type="InterPro" id="IPR003821">
    <property type="entry name" value="DXP_reductoisomerase"/>
</dbReference>
<dbReference type="UniPathway" id="UPA00056">
    <property type="reaction ID" value="UER00092"/>
</dbReference>
<evidence type="ECO:0000259" key="14">
    <source>
        <dbReference type="Pfam" id="PF02670"/>
    </source>
</evidence>
<dbReference type="NCBIfam" id="TIGR00243">
    <property type="entry name" value="Dxr"/>
    <property type="match status" value="1"/>
</dbReference>
<dbReference type="Pfam" id="PF08436">
    <property type="entry name" value="DXP_redisom_C"/>
    <property type="match status" value="1"/>
</dbReference>
<dbReference type="Proteomes" id="UP000185146">
    <property type="component" value="Chromosome"/>
</dbReference>
<keyword evidence="7 13" id="KW-0560">Oxidoreductase</keyword>
<keyword evidence="17" id="KW-0413">Isomerase</keyword>
<evidence type="ECO:0000256" key="3">
    <source>
        <dbReference type="ARBA" id="ARBA00006825"/>
    </source>
</evidence>
<feature type="binding site" evidence="13">
    <location>
        <position position="215"/>
    </location>
    <ligand>
        <name>1-deoxy-D-xylulose 5-phosphate</name>
        <dbReference type="ChEBI" id="CHEBI:57792"/>
    </ligand>
</feature>
<name>A0A1L5PJV8_PSEPU</name>
<dbReference type="InterPro" id="IPR013512">
    <property type="entry name" value="DXP_reductoisomerase_N"/>
</dbReference>
<dbReference type="SUPFAM" id="SSF69055">
    <property type="entry name" value="1-deoxy-D-xylulose-5-phosphate reductoisomerase, C-terminal domain"/>
    <property type="match status" value="1"/>
</dbReference>
<dbReference type="NCBIfam" id="NF009114">
    <property type="entry name" value="PRK12464.1"/>
    <property type="match status" value="1"/>
</dbReference>
<dbReference type="SUPFAM" id="SSF51735">
    <property type="entry name" value="NAD(P)-binding Rossmann-fold domains"/>
    <property type="match status" value="1"/>
</dbReference>
<evidence type="ECO:0000256" key="5">
    <source>
        <dbReference type="ARBA" id="ARBA00022723"/>
    </source>
</evidence>
<dbReference type="InterPro" id="IPR013644">
    <property type="entry name" value="DXP_reductoisomerase_C"/>
</dbReference>
<dbReference type="InterPro" id="IPR036291">
    <property type="entry name" value="NAD(P)-bd_dom_sf"/>
</dbReference>
<feature type="binding site" evidence="13">
    <location>
        <position position="21"/>
    </location>
    <ligand>
        <name>NADPH</name>
        <dbReference type="ChEBI" id="CHEBI:57783"/>
    </ligand>
</feature>
<proteinExistence type="inferred from homology"/>
<comment type="catalytic activity">
    <reaction evidence="10">
        <text>2-C-methyl-D-erythritol 4-phosphate + NADP(+) = 1-deoxy-D-xylulose 5-phosphate + NADPH + H(+)</text>
        <dbReference type="Rhea" id="RHEA:13717"/>
        <dbReference type="ChEBI" id="CHEBI:15378"/>
        <dbReference type="ChEBI" id="CHEBI:57783"/>
        <dbReference type="ChEBI" id="CHEBI:57792"/>
        <dbReference type="ChEBI" id="CHEBI:58262"/>
        <dbReference type="ChEBI" id="CHEBI:58349"/>
        <dbReference type="EC" id="1.1.1.267"/>
    </reaction>
    <physiologicalReaction direction="right-to-left" evidence="10">
        <dbReference type="Rhea" id="RHEA:13719"/>
    </physiologicalReaction>
</comment>